<dbReference type="GO" id="GO:0042995">
    <property type="term" value="C:cell projection"/>
    <property type="evidence" value="ECO:0007669"/>
    <property type="project" value="UniProtKB-SubCell"/>
</dbReference>
<dbReference type="EMBL" id="JAODUP010000075">
    <property type="protein sequence ID" value="KAK2163708.1"/>
    <property type="molecule type" value="Genomic_DNA"/>
</dbReference>
<evidence type="ECO:0000313" key="4">
    <source>
        <dbReference type="EMBL" id="KAK2163708.1"/>
    </source>
</evidence>
<dbReference type="SUPFAM" id="SSF82185">
    <property type="entry name" value="Histone H3 K4-specific methyltransferase SET7/9 N-terminal domain"/>
    <property type="match status" value="2"/>
</dbReference>
<evidence type="ECO:0000313" key="5">
    <source>
        <dbReference type="Proteomes" id="UP001208570"/>
    </source>
</evidence>
<dbReference type="GO" id="GO:0048678">
    <property type="term" value="P:response to axon injury"/>
    <property type="evidence" value="ECO:0007669"/>
    <property type="project" value="TreeGrafter"/>
</dbReference>
<dbReference type="AlphaFoldDB" id="A0AAD9K429"/>
<keyword evidence="5" id="KW-1185">Reference proteome</keyword>
<name>A0AAD9K429_9ANNE</name>
<evidence type="ECO:0000256" key="3">
    <source>
        <dbReference type="ARBA" id="ARBA00023273"/>
    </source>
</evidence>
<dbReference type="SMART" id="SM00698">
    <property type="entry name" value="MORN"/>
    <property type="match status" value="3"/>
</dbReference>
<comment type="caution">
    <text evidence="4">The sequence shown here is derived from an EMBL/GenBank/DDBJ whole genome shotgun (WGS) entry which is preliminary data.</text>
</comment>
<keyword evidence="3" id="KW-0966">Cell projection</keyword>
<evidence type="ECO:0000256" key="1">
    <source>
        <dbReference type="ARBA" id="ARBA00004316"/>
    </source>
</evidence>
<reference evidence="4" key="1">
    <citation type="journal article" date="2023" name="Mol. Biol. Evol.">
        <title>Third-Generation Sequencing Reveals the Adaptive Role of the Epigenome in Three Deep-Sea Polychaetes.</title>
        <authorList>
            <person name="Perez M."/>
            <person name="Aroh O."/>
            <person name="Sun Y."/>
            <person name="Lan Y."/>
            <person name="Juniper S.K."/>
            <person name="Young C.R."/>
            <person name="Angers B."/>
            <person name="Qian P.Y."/>
        </authorList>
    </citation>
    <scope>NUCLEOTIDE SEQUENCE</scope>
    <source>
        <strain evidence="4">P08H-3</strain>
    </source>
</reference>
<dbReference type="InterPro" id="IPR003409">
    <property type="entry name" value="MORN"/>
</dbReference>
<dbReference type="InterPro" id="IPR052315">
    <property type="entry name" value="MORN4"/>
</dbReference>
<keyword evidence="2" id="KW-0677">Repeat</keyword>
<accession>A0AAD9K429</accession>
<dbReference type="PANTHER" id="PTHR46614">
    <property type="entry name" value="MORN REPEAT-CONTAINING PROTEIN 4"/>
    <property type="match status" value="1"/>
</dbReference>
<dbReference type="Gene3D" id="2.20.110.10">
    <property type="entry name" value="Histone H3 K4-specific methyltransferase SET7/9 N-terminal domain"/>
    <property type="match status" value="2"/>
</dbReference>
<comment type="subcellular location">
    <subcellularLocation>
        <location evidence="1">Cell projection</location>
    </subcellularLocation>
</comment>
<protein>
    <submittedName>
        <fullName evidence="4">Uncharacterized protein</fullName>
    </submittedName>
</protein>
<gene>
    <name evidence="4" type="ORF">LSH36_75g12092</name>
</gene>
<evidence type="ECO:0000256" key="2">
    <source>
        <dbReference type="ARBA" id="ARBA00022737"/>
    </source>
</evidence>
<dbReference type="Proteomes" id="UP001208570">
    <property type="component" value="Unassembled WGS sequence"/>
</dbReference>
<organism evidence="4 5">
    <name type="scientific">Paralvinella palmiformis</name>
    <dbReference type="NCBI Taxonomy" id="53620"/>
    <lineage>
        <taxon>Eukaryota</taxon>
        <taxon>Metazoa</taxon>
        <taxon>Spiralia</taxon>
        <taxon>Lophotrochozoa</taxon>
        <taxon>Annelida</taxon>
        <taxon>Polychaeta</taxon>
        <taxon>Sedentaria</taxon>
        <taxon>Canalipalpata</taxon>
        <taxon>Terebellida</taxon>
        <taxon>Terebelliformia</taxon>
        <taxon>Alvinellidae</taxon>
        <taxon>Paralvinella</taxon>
    </lineage>
</organism>
<dbReference type="Pfam" id="PF02493">
    <property type="entry name" value="MORN"/>
    <property type="match status" value="3"/>
</dbReference>
<proteinExistence type="predicted"/>
<dbReference type="PANTHER" id="PTHR46614:SF1">
    <property type="entry name" value="MORN REPEAT-CONTAINING PROTEIN 4"/>
    <property type="match status" value="1"/>
</dbReference>
<sequence>MSATEVRYPDGGKYIGPIREDSGLPYGVGIKILPDGSKYAGNIQSGLFQGCGVMTFPDGSKLQVEDMNNPVIGEMPLTSVMTSPCYMFGLHYDAIFPPGYEGEFTSGKFHGVGIIHNAEGVSFCGEFRDGRVDGKGQITFQNGTHGLKRQEGTFLDGILQTKQKCQAVIERAKSKAEEAQSVAGSL</sequence>